<evidence type="ECO:0000313" key="4">
    <source>
        <dbReference type="Proteomes" id="UP001233271"/>
    </source>
</evidence>
<dbReference type="PANTHER" id="PTHR37471:SF1">
    <property type="entry name" value="AB HYDROLASE-1 DOMAIN-CONTAINING PROTEIN"/>
    <property type="match status" value="1"/>
</dbReference>
<keyword evidence="2" id="KW-1133">Transmembrane helix</keyword>
<gene>
    <name evidence="3" type="ORF">CcaverHIS019_0504800</name>
</gene>
<feature type="region of interest" description="Disordered" evidence="1">
    <location>
        <begin position="599"/>
        <end position="649"/>
    </location>
</feature>
<evidence type="ECO:0000256" key="1">
    <source>
        <dbReference type="SAM" id="MobiDB-lite"/>
    </source>
</evidence>
<dbReference type="KEGG" id="ccac:CcaHIS019_0504800"/>
<keyword evidence="4" id="KW-1185">Reference proteome</keyword>
<dbReference type="AlphaFoldDB" id="A0AA48QX36"/>
<organism evidence="3 4">
    <name type="scientific">Cutaneotrichosporon cavernicola</name>
    <dbReference type="NCBI Taxonomy" id="279322"/>
    <lineage>
        <taxon>Eukaryota</taxon>
        <taxon>Fungi</taxon>
        <taxon>Dikarya</taxon>
        <taxon>Basidiomycota</taxon>
        <taxon>Agaricomycotina</taxon>
        <taxon>Tremellomycetes</taxon>
        <taxon>Trichosporonales</taxon>
        <taxon>Trichosporonaceae</taxon>
        <taxon>Cutaneotrichosporon</taxon>
    </lineage>
</organism>
<sequence length="649" mass="72766">MFSESGDKLPPLPPTVYPRPLPTSTKTPGYYLVLLICVAVCVYLIWFALWGRLIPGPSGLVSTVLAVWALAEAVFGVYYQFLVRRVQPVAPPSTIKPEDLSDLFLRVLHAGLAYSSSSSRYVRERTGRDVASTLAPPAENGAAGGTTGQAGAPHIERRKRGRLYSAAADTIGLAEQYMDPNEEEDPLFDQNGNPHTLATDDPLAVEFREQLRTWFHHAPWESICAEDVLTWLAWSTFNEPLEAVRMQPKKNRFLDRTLTMLEARTGSVFPPGRSSASICRLTLDPVNVVSRPFIIYAIANSVNWLLRTQLYPSRGVQLYREGEIDYLLRIPPGWTPEKGRTERNAVPVMYLHGLGFGLLQNHLLLIHLIQSLPTHPLLVPMAHHTAQAIFDPRYLKPWTRPQLVAMLRGACARWGFFAPGDDGPKGRGGISLLSHSNGSVHHGWVLKDAPEMVRRSCFVDPVVFSLWEGDVCFSFVYRKPRKAIELALYYFVASEVGIANYIQRHFNWCDNTLFVEEIPNAREASRSAIFLGGEDVIVDVTRVRRYLERNGVTRGLHWDADAGHGDGLIGEARNRVVMYVGTGSTRGWQGWITRGRRSHSLGQYDRPSTPRGSDVSDTEGVKKKSERSEPWKVSRDHLARGLRRRKTGL</sequence>
<evidence type="ECO:0000313" key="3">
    <source>
        <dbReference type="EMBL" id="BEI92852.1"/>
    </source>
</evidence>
<evidence type="ECO:0008006" key="5">
    <source>
        <dbReference type="Google" id="ProtNLM"/>
    </source>
</evidence>
<keyword evidence="2" id="KW-0812">Transmembrane</keyword>
<feature type="region of interest" description="Disordered" evidence="1">
    <location>
        <begin position="132"/>
        <end position="152"/>
    </location>
</feature>
<feature type="transmembrane region" description="Helical" evidence="2">
    <location>
        <begin position="29"/>
        <end position="49"/>
    </location>
</feature>
<dbReference type="EMBL" id="AP028216">
    <property type="protein sequence ID" value="BEI92852.1"/>
    <property type="molecule type" value="Genomic_DNA"/>
</dbReference>
<dbReference type="Proteomes" id="UP001233271">
    <property type="component" value="Chromosome 5"/>
</dbReference>
<proteinExistence type="predicted"/>
<protein>
    <recommendedName>
        <fullName evidence="5">Alpha/beta-hydrolase</fullName>
    </recommendedName>
</protein>
<reference evidence="3" key="1">
    <citation type="journal article" date="2023" name="BMC Genomics">
        <title>Chromosome-level genome assemblies of Cutaneotrichosporon spp. (Trichosporonales, Basidiomycota) reveal imbalanced evolution between nucleotide sequences and chromosome synteny.</title>
        <authorList>
            <person name="Kobayashi Y."/>
            <person name="Kayamori A."/>
            <person name="Aoki K."/>
            <person name="Shiwa Y."/>
            <person name="Matsutani M."/>
            <person name="Fujita N."/>
            <person name="Sugita T."/>
            <person name="Iwasaki W."/>
            <person name="Tanaka N."/>
            <person name="Takashima M."/>
        </authorList>
    </citation>
    <scope>NUCLEOTIDE SEQUENCE</scope>
    <source>
        <strain evidence="3">HIS019</strain>
    </source>
</reference>
<accession>A0AA48QX36</accession>
<evidence type="ECO:0000256" key="2">
    <source>
        <dbReference type="SAM" id="Phobius"/>
    </source>
</evidence>
<feature type="transmembrane region" description="Helical" evidence="2">
    <location>
        <begin position="61"/>
        <end position="81"/>
    </location>
</feature>
<name>A0AA48QX36_9TREE</name>
<feature type="compositionally biased region" description="Basic residues" evidence="1">
    <location>
        <begin position="640"/>
        <end position="649"/>
    </location>
</feature>
<dbReference type="PANTHER" id="PTHR37471">
    <property type="entry name" value="UNNAMED PRODUCT"/>
    <property type="match status" value="1"/>
</dbReference>
<dbReference type="InterPro" id="IPR029058">
    <property type="entry name" value="AB_hydrolase_fold"/>
</dbReference>
<dbReference type="SUPFAM" id="SSF53474">
    <property type="entry name" value="alpha/beta-Hydrolases"/>
    <property type="match status" value="1"/>
</dbReference>
<feature type="compositionally biased region" description="Basic and acidic residues" evidence="1">
    <location>
        <begin position="619"/>
        <end position="639"/>
    </location>
</feature>
<keyword evidence="2" id="KW-0472">Membrane</keyword>
<dbReference type="RefSeq" id="XP_060458117.1">
    <property type="nucleotide sequence ID" value="XM_060601643.1"/>
</dbReference>
<dbReference type="GeneID" id="85496722"/>